<dbReference type="AlphaFoldDB" id="A0A1H2XL30"/>
<reference evidence="2 3" key="1">
    <citation type="submission" date="2016-10" db="EMBL/GenBank/DDBJ databases">
        <authorList>
            <person name="de Groot N.N."/>
        </authorList>
    </citation>
    <scope>NUCLEOTIDE SEQUENCE [LARGE SCALE GENOMIC DNA]</scope>
    <source>
        <strain evidence="2 3">DSM 23310</strain>
    </source>
</reference>
<protein>
    <submittedName>
        <fullName evidence="2">Uncharacterized protein</fullName>
    </submittedName>
</protein>
<evidence type="ECO:0000313" key="2">
    <source>
        <dbReference type="EMBL" id="SDW93527.1"/>
    </source>
</evidence>
<dbReference type="EMBL" id="FNNG01000005">
    <property type="protein sequence ID" value="SDW93527.1"/>
    <property type="molecule type" value="Genomic_DNA"/>
</dbReference>
<keyword evidence="1" id="KW-0472">Membrane</keyword>
<organism evidence="2 3">
    <name type="scientific">Tepidimicrobium xylanilyticum</name>
    <dbReference type="NCBI Taxonomy" id="1123352"/>
    <lineage>
        <taxon>Bacteria</taxon>
        <taxon>Bacillati</taxon>
        <taxon>Bacillota</taxon>
        <taxon>Tissierellia</taxon>
        <taxon>Tissierellales</taxon>
        <taxon>Tepidimicrobiaceae</taxon>
        <taxon>Tepidimicrobium</taxon>
    </lineage>
</organism>
<keyword evidence="3" id="KW-1185">Reference proteome</keyword>
<keyword evidence="1" id="KW-0812">Transmembrane</keyword>
<accession>A0A1H2XL30</accession>
<dbReference type="RefSeq" id="WP_093752315.1">
    <property type="nucleotide sequence ID" value="NZ_FNNG01000005.1"/>
</dbReference>
<dbReference type="Proteomes" id="UP000198828">
    <property type="component" value="Unassembled WGS sequence"/>
</dbReference>
<keyword evidence="1" id="KW-1133">Transmembrane helix</keyword>
<proteinExistence type="predicted"/>
<feature type="transmembrane region" description="Helical" evidence="1">
    <location>
        <begin position="7"/>
        <end position="25"/>
    </location>
</feature>
<sequence length="191" mass="23007">MRIKITFIILIFIIFVMFFIVVYNHKLKTEEYISNQLHEHYAVLTHIVSDIRKYCDYDYFNTDELYIGSLLETARNFGQTLNSYENAYNKSQKSKDDNIWRIRSLIDNYYNSFVDAVSLINEVDYRTLDMIKSDLEKWVAWVEENYIYTDKDGHYLYKMYTYDDMVESGLIDELDLIPDFENYPKSLQNSK</sequence>
<evidence type="ECO:0000256" key="1">
    <source>
        <dbReference type="SAM" id="Phobius"/>
    </source>
</evidence>
<evidence type="ECO:0000313" key="3">
    <source>
        <dbReference type="Proteomes" id="UP000198828"/>
    </source>
</evidence>
<name>A0A1H2XL30_9FIRM</name>
<gene>
    <name evidence="2" type="ORF">SAMN05660923_01474</name>
</gene>
<dbReference type="OrthoDB" id="1706683at2"/>